<sequence>MDAASLADFLRRRRAALQPEAVGLPAGRRRRTPGLRREEIAALAGMSCDYYTRLEQARGPRPSRQLLAALARALRLTDDERDHLFHLVGEEAPRLGRSSDHVRPGVLRLLDRLRDLPATVVDDLGFILAWTPTAVALVGTDFSALSDADRNVNVLFFCRGSSAHNPFRQADRAATARGHVANLRAAVATHPADPRGAELVRRLRAGSAEFARLWDEHEVSVRRSSTKVFVHQEIGEIELDCEMFHLPDVGQKLIVHSAEPGSSAAQALELLRVLGLDHIQTARETTTFGTARS</sequence>
<gene>
    <name evidence="2" type="ORF">MKK62_06835</name>
</gene>
<organism evidence="2 3">
    <name type="scientific">Mycobacterium paraterrae</name>
    <dbReference type="NCBI Taxonomy" id="577492"/>
    <lineage>
        <taxon>Bacteria</taxon>
        <taxon>Bacillati</taxon>
        <taxon>Actinomycetota</taxon>
        <taxon>Actinomycetes</taxon>
        <taxon>Mycobacteriales</taxon>
        <taxon>Mycobacteriaceae</taxon>
        <taxon>Mycobacterium</taxon>
    </lineage>
</organism>
<dbReference type="PROSITE" id="PS50943">
    <property type="entry name" value="HTH_CROC1"/>
    <property type="match status" value="1"/>
</dbReference>
<dbReference type="SUPFAM" id="SSF47413">
    <property type="entry name" value="lambda repressor-like DNA-binding domains"/>
    <property type="match status" value="1"/>
</dbReference>
<dbReference type="Gene3D" id="1.10.260.40">
    <property type="entry name" value="lambda repressor-like DNA-binding domains"/>
    <property type="match status" value="1"/>
</dbReference>
<dbReference type="RefSeq" id="WP_240262745.1">
    <property type="nucleotide sequence ID" value="NZ_CP092488.2"/>
</dbReference>
<dbReference type="EMBL" id="CP092488">
    <property type="protein sequence ID" value="UMB70991.1"/>
    <property type="molecule type" value="Genomic_DNA"/>
</dbReference>
<dbReference type="InterPro" id="IPR001387">
    <property type="entry name" value="Cro/C1-type_HTH"/>
</dbReference>
<dbReference type="InterPro" id="IPR010982">
    <property type="entry name" value="Lambda_DNA-bd_dom_sf"/>
</dbReference>
<keyword evidence="3" id="KW-1185">Reference proteome</keyword>
<dbReference type="PANTHER" id="PTHR35010">
    <property type="entry name" value="BLL4672 PROTEIN-RELATED"/>
    <property type="match status" value="1"/>
</dbReference>
<dbReference type="Gene3D" id="3.30.450.180">
    <property type="match status" value="1"/>
</dbReference>
<dbReference type="Pfam" id="PF13560">
    <property type="entry name" value="HTH_31"/>
    <property type="match status" value="1"/>
</dbReference>
<feature type="domain" description="HTH cro/C1-type" evidence="1">
    <location>
        <begin position="34"/>
        <end position="81"/>
    </location>
</feature>
<protein>
    <submittedName>
        <fullName evidence="2">Helix-turn-helix transcriptional regulator</fullName>
    </submittedName>
</protein>
<dbReference type="PANTHER" id="PTHR35010:SF2">
    <property type="entry name" value="BLL4672 PROTEIN"/>
    <property type="match status" value="1"/>
</dbReference>
<evidence type="ECO:0000313" key="3">
    <source>
        <dbReference type="Proteomes" id="UP001055336"/>
    </source>
</evidence>
<evidence type="ECO:0000313" key="2">
    <source>
        <dbReference type="EMBL" id="UMB70991.1"/>
    </source>
</evidence>
<dbReference type="InterPro" id="IPR041413">
    <property type="entry name" value="MLTR_LBD"/>
</dbReference>
<reference evidence="2" key="1">
    <citation type="submission" date="2022-08" db="EMBL/GenBank/DDBJ databases">
        <title>Whole genome sequencing of non-tuberculosis mycobacteria type-strains.</title>
        <authorList>
            <person name="Igarashi Y."/>
            <person name="Osugi A."/>
            <person name="Mitarai S."/>
        </authorList>
    </citation>
    <scope>NUCLEOTIDE SEQUENCE</scope>
    <source>
        <strain evidence="2">DSM 45127</strain>
    </source>
</reference>
<dbReference type="Proteomes" id="UP001055336">
    <property type="component" value="Chromosome"/>
</dbReference>
<dbReference type="SMART" id="SM00530">
    <property type="entry name" value="HTH_XRE"/>
    <property type="match status" value="1"/>
</dbReference>
<accession>A0ABY3VNJ0</accession>
<proteinExistence type="predicted"/>
<name>A0ABY3VNJ0_9MYCO</name>
<evidence type="ECO:0000259" key="1">
    <source>
        <dbReference type="PROSITE" id="PS50943"/>
    </source>
</evidence>
<dbReference type="Pfam" id="PF17765">
    <property type="entry name" value="MLTR_LBD"/>
    <property type="match status" value="1"/>
</dbReference>